<dbReference type="GO" id="GO:0005886">
    <property type="term" value="C:plasma membrane"/>
    <property type="evidence" value="ECO:0007669"/>
    <property type="project" value="UniProtKB-SubCell"/>
</dbReference>
<dbReference type="GO" id="GO:0009103">
    <property type="term" value="P:lipopolysaccharide biosynthetic process"/>
    <property type="evidence" value="ECO:0007669"/>
    <property type="project" value="TreeGrafter"/>
</dbReference>
<name>A4C8J9_9GAMM</name>
<dbReference type="InterPro" id="IPR036514">
    <property type="entry name" value="SGNH_hydro_sf"/>
</dbReference>
<evidence type="ECO:0000256" key="3">
    <source>
        <dbReference type="ARBA" id="ARBA00022679"/>
    </source>
</evidence>
<dbReference type="InterPro" id="IPR043968">
    <property type="entry name" value="SGNH"/>
</dbReference>
<keyword evidence="6 8" id="KW-0472">Membrane</keyword>
<dbReference type="RefSeq" id="WP_009838176.1">
    <property type="nucleotide sequence ID" value="NZ_AAOH01000003.1"/>
</dbReference>
<dbReference type="GO" id="GO:0016788">
    <property type="term" value="F:hydrolase activity, acting on ester bonds"/>
    <property type="evidence" value="ECO:0007669"/>
    <property type="project" value="UniProtKB-ARBA"/>
</dbReference>
<feature type="transmembrane region" description="Helical" evidence="8">
    <location>
        <begin position="166"/>
        <end position="186"/>
    </location>
</feature>
<feature type="transmembrane region" description="Helical" evidence="8">
    <location>
        <begin position="145"/>
        <end position="161"/>
    </location>
</feature>
<feature type="transmembrane region" description="Helical" evidence="8">
    <location>
        <begin position="35"/>
        <end position="53"/>
    </location>
</feature>
<feature type="transmembrane region" description="Helical" evidence="8">
    <location>
        <begin position="192"/>
        <end position="215"/>
    </location>
</feature>
<dbReference type="eggNOG" id="COG1835">
    <property type="taxonomic scope" value="Bacteria"/>
</dbReference>
<organism evidence="11 12">
    <name type="scientific">Pseudoalteromonas tunicata D2</name>
    <dbReference type="NCBI Taxonomy" id="87626"/>
    <lineage>
        <taxon>Bacteria</taxon>
        <taxon>Pseudomonadati</taxon>
        <taxon>Pseudomonadota</taxon>
        <taxon>Gammaproteobacteria</taxon>
        <taxon>Alteromonadales</taxon>
        <taxon>Pseudoalteromonadaceae</taxon>
        <taxon>Pseudoalteromonas</taxon>
    </lineage>
</organism>
<dbReference type="EMBL" id="AAOH01000003">
    <property type="protein sequence ID" value="EAR28914.1"/>
    <property type="molecule type" value="Genomic_DNA"/>
</dbReference>
<dbReference type="OrthoDB" id="9767863at2"/>
<evidence type="ECO:0000256" key="6">
    <source>
        <dbReference type="ARBA" id="ARBA00023136"/>
    </source>
</evidence>
<comment type="caution">
    <text evidence="11">The sequence shown here is derived from an EMBL/GenBank/DDBJ whole genome shotgun (WGS) entry which is preliminary data.</text>
</comment>
<keyword evidence="12" id="KW-1185">Reference proteome</keyword>
<dbReference type="SUPFAM" id="SSF52266">
    <property type="entry name" value="SGNH hydrolase"/>
    <property type="match status" value="1"/>
</dbReference>
<keyword evidence="4 8" id="KW-0812">Transmembrane</keyword>
<feature type="transmembrane region" description="Helical" evidence="8">
    <location>
        <begin position="74"/>
        <end position="93"/>
    </location>
</feature>
<evidence type="ECO:0000256" key="5">
    <source>
        <dbReference type="ARBA" id="ARBA00022989"/>
    </source>
</evidence>
<feature type="transmembrane region" description="Helical" evidence="8">
    <location>
        <begin position="248"/>
        <end position="267"/>
    </location>
</feature>
<evidence type="ECO:0000256" key="4">
    <source>
        <dbReference type="ARBA" id="ARBA00022692"/>
    </source>
</evidence>
<feature type="transmembrane region" description="Helical" evidence="8">
    <location>
        <begin position="279"/>
        <end position="304"/>
    </location>
</feature>
<proteinExistence type="predicted"/>
<dbReference type="PANTHER" id="PTHR23028:SF53">
    <property type="entry name" value="ACYL_TRANSF_3 DOMAIN-CONTAINING PROTEIN"/>
    <property type="match status" value="1"/>
</dbReference>
<dbReference type="STRING" id="87626.PTD2_07719"/>
<evidence type="ECO:0000256" key="1">
    <source>
        <dbReference type="ARBA" id="ARBA00004651"/>
    </source>
</evidence>
<sequence>MKGNYRADIDGLRAIAVLSVLFFHFDHQYLPGGYLGVDIFFVISGYLITNIVYSELKKGNFSYSNFYTRRVKRILPAFFFMLFLTLIVGYFVFLPYEYYKLSISALSTLFFSSNIQYAFRTNDYFAADSSEWPLLHTWSLAVEEQYYFILPVLLIFLLKFFPKRVLICFTLIAFFSFFLGTFWAYSNELNKLAYYSLPTRAGELLSGSILAVYLYEHKNKYLSSNFLASTSLLIILLFLIFLDSSTRFPGLVVLPVCIAVCVLIASKNTSINNFLGSNFLVKVGLISYSLYLMHWPVLAFFRYILSTEGYALPLMVQFLAIGIILVLSLISYYYVEKPFRIIKTGFLKSLLCFLIVPSLLIMILGYFIISTHGYPKRLSSHNFNANKAFTHLDKSICPSLISLGCEAVSPLSIKGEVLLFGNSHAEHYFTFISSLASDNGLATKLIASGGCEPDTDSVKCNPIKQYLLDKYDSADYIFIAYRWDALISKVSAFEALSKIVADIDTAKNKIIFLAQPPRWSIKLNRLVNCYRLHFNCLAVVEVQKDYPEYNEFIKAFAKERNMSYFDPFLRVNDYLKTQSENGNPYYFDDNHLSIYGNEMLFEANKNIKLEDL</sequence>
<dbReference type="GO" id="GO:0016747">
    <property type="term" value="F:acyltransferase activity, transferring groups other than amino-acyl groups"/>
    <property type="evidence" value="ECO:0007669"/>
    <property type="project" value="InterPro"/>
</dbReference>
<gene>
    <name evidence="11" type="ORF">PTD2_07719</name>
</gene>
<reference evidence="11 12" key="1">
    <citation type="submission" date="2006-02" db="EMBL/GenBank/DDBJ databases">
        <authorList>
            <person name="Moran M.A."/>
            <person name="Kjelleberg S."/>
            <person name="Egan S."/>
            <person name="Saunders N."/>
            <person name="Thomas T."/>
            <person name="Ferriera S."/>
            <person name="Johnson J."/>
            <person name="Kravitz S."/>
            <person name="Halpern A."/>
            <person name="Remington K."/>
            <person name="Beeson K."/>
            <person name="Tran B."/>
            <person name="Rogers Y.-H."/>
            <person name="Friedman R."/>
            <person name="Venter J.C."/>
        </authorList>
    </citation>
    <scope>NUCLEOTIDE SEQUENCE [LARGE SCALE GENOMIC DNA]</scope>
    <source>
        <strain evidence="11 12">D2</strain>
    </source>
</reference>
<dbReference type="InterPro" id="IPR050879">
    <property type="entry name" value="Acyltransferase_3"/>
</dbReference>
<evidence type="ECO:0000259" key="10">
    <source>
        <dbReference type="Pfam" id="PF19040"/>
    </source>
</evidence>
<protein>
    <submittedName>
        <fullName evidence="11">Lipopolysaccharide modification acyltransferase</fullName>
    </submittedName>
</protein>
<keyword evidence="3 11" id="KW-0808">Transferase</keyword>
<evidence type="ECO:0000259" key="9">
    <source>
        <dbReference type="Pfam" id="PF01757"/>
    </source>
</evidence>
<keyword evidence="2" id="KW-1003">Cell membrane</keyword>
<dbReference type="Gene3D" id="3.40.50.1110">
    <property type="entry name" value="SGNH hydrolase"/>
    <property type="match status" value="1"/>
</dbReference>
<dbReference type="InterPro" id="IPR002656">
    <property type="entry name" value="Acyl_transf_3_dom"/>
</dbReference>
<evidence type="ECO:0000256" key="2">
    <source>
        <dbReference type="ARBA" id="ARBA00022475"/>
    </source>
</evidence>
<evidence type="ECO:0000313" key="12">
    <source>
        <dbReference type="Proteomes" id="UP000006201"/>
    </source>
</evidence>
<dbReference type="Pfam" id="PF01757">
    <property type="entry name" value="Acyl_transf_3"/>
    <property type="match status" value="1"/>
</dbReference>
<keyword evidence="7 11" id="KW-0012">Acyltransferase</keyword>
<feature type="transmembrane region" description="Helical" evidence="8">
    <location>
        <begin position="346"/>
        <end position="369"/>
    </location>
</feature>
<accession>A4C8J9</accession>
<feature type="transmembrane region" description="Helical" evidence="8">
    <location>
        <begin position="222"/>
        <end position="242"/>
    </location>
</feature>
<dbReference type="PANTHER" id="PTHR23028">
    <property type="entry name" value="ACETYLTRANSFERASE"/>
    <property type="match status" value="1"/>
</dbReference>
<feature type="domain" description="Acyltransferase 3" evidence="9">
    <location>
        <begin position="7"/>
        <end position="332"/>
    </location>
</feature>
<evidence type="ECO:0000256" key="8">
    <source>
        <dbReference type="SAM" id="Phobius"/>
    </source>
</evidence>
<feature type="transmembrane region" description="Helical" evidence="8">
    <location>
        <begin position="310"/>
        <end position="334"/>
    </location>
</feature>
<feature type="domain" description="SGNH" evidence="10">
    <location>
        <begin position="416"/>
        <end position="601"/>
    </location>
</feature>
<dbReference type="AlphaFoldDB" id="A4C8J9"/>
<dbReference type="Pfam" id="PF19040">
    <property type="entry name" value="SGNH"/>
    <property type="match status" value="1"/>
</dbReference>
<keyword evidence="5 8" id="KW-1133">Transmembrane helix</keyword>
<dbReference type="Proteomes" id="UP000006201">
    <property type="component" value="Unassembled WGS sequence"/>
</dbReference>
<evidence type="ECO:0000313" key="11">
    <source>
        <dbReference type="EMBL" id="EAR28914.1"/>
    </source>
</evidence>
<dbReference type="HOGENOM" id="CLU_005679_10_3_6"/>
<comment type="subcellular location">
    <subcellularLocation>
        <location evidence="1">Cell membrane</location>
        <topology evidence="1">Multi-pass membrane protein</topology>
    </subcellularLocation>
</comment>
<evidence type="ECO:0000256" key="7">
    <source>
        <dbReference type="ARBA" id="ARBA00023315"/>
    </source>
</evidence>